<dbReference type="AlphaFoldDB" id="A0A975BCY5"/>
<name>A0A975BCY5_9BACT</name>
<evidence type="ECO:0000256" key="1">
    <source>
        <dbReference type="PROSITE-ProRule" id="PRU00169"/>
    </source>
</evidence>
<keyword evidence="4" id="KW-1185">Reference proteome</keyword>
<accession>A0A975BCY5</accession>
<dbReference type="RefSeq" id="WP_207688784.1">
    <property type="nucleotide sequence ID" value="NZ_CP061799.1"/>
</dbReference>
<gene>
    <name evidence="3" type="ORF">dnl_53000</name>
</gene>
<reference evidence="3" key="1">
    <citation type="journal article" date="2021" name="Microb. Physiol.">
        <title>Proteogenomic Insights into the Physiology of Marine, Sulfate-Reducing, Filamentous Desulfonema limicola and Desulfonema magnum.</title>
        <authorList>
            <person name="Schnaars V."/>
            <person name="Wohlbrand L."/>
            <person name="Scheve S."/>
            <person name="Hinrichs C."/>
            <person name="Reinhardt R."/>
            <person name="Rabus R."/>
        </authorList>
    </citation>
    <scope>NUCLEOTIDE SEQUENCE</scope>
    <source>
        <strain evidence="3">5ac10</strain>
    </source>
</reference>
<dbReference type="Proteomes" id="UP000663720">
    <property type="component" value="Chromosome"/>
</dbReference>
<keyword evidence="1" id="KW-0597">Phosphoprotein</keyword>
<protein>
    <submittedName>
        <fullName evidence="3">Two component system response regulator</fullName>
    </submittedName>
</protein>
<dbReference type="KEGG" id="dli:dnl_53000"/>
<dbReference type="GO" id="GO:0000160">
    <property type="term" value="P:phosphorelay signal transduction system"/>
    <property type="evidence" value="ECO:0007669"/>
    <property type="project" value="InterPro"/>
</dbReference>
<proteinExistence type="predicted"/>
<evidence type="ECO:0000259" key="2">
    <source>
        <dbReference type="PROSITE" id="PS50110"/>
    </source>
</evidence>
<dbReference type="Gene3D" id="3.40.50.2300">
    <property type="match status" value="1"/>
</dbReference>
<dbReference type="SUPFAM" id="SSF52172">
    <property type="entry name" value="CheY-like"/>
    <property type="match status" value="1"/>
</dbReference>
<dbReference type="CDD" id="cd00156">
    <property type="entry name" value="REC"/>
    <property type="match status" value="1"/>
</dbReference>
<feature type="modified residue" description="4-aspartylphosphate" evidence="1">
    <location>
        <position position="52"/>
    </location>
</feature>
<feature type="domain" description="Response regulatory" evidence="2">
    <location>
        <begin position="3"/>
        <end position="117"/>
    </location>
</feature>
<evidence type="ECO:0000313" key="4">
    <source>
        <dbReference type="Proteomes" id="UP000663720"/>
    </source>
</evidence>
<sequence>MSLVLLASNKQESFSELAEFLENNNIKIIRVESGEKAISMIKDQIFDLIITDEELSDMKGLEFARNLVLTNPMINCAAISSLSSEDFHEASEGLGILMQLPPNPEKKHAEALLKHLNSILNMTANVKPQKD</sequence>
<dbReference type="InterPro" id="IPR011006">
    <property type="entry name" value="CheY-like_superfamily"/>
</dbReference>
<organism evidence="3 4">
    <name type="scientific">Desulfonema limicola</name>
    <dbReference type="NCBI Taxonomy" id="45656"/>
    <lineage>
        <taxon>Bacteria</taxon>
        <taxon>Pseudomonadati</taxon>
        <taxon>Thermodesulfobacteriota</taxon>
        <taxon>Desulfobacteria</taxon>
        <taxon>Desulfobacterales</taxon>
        <taxon>Desulfococcaceae</taxon>
        <taxon>Desulfonema</taxon>
    </lineage>
</organism>
<evidence type="ECO:0000313" key="3">
    <source>
        <dbReference type="EMBL" id="QTA82914.1"/>
    </source>
</evidence>
<dbReference type="InterPro" id="IPR001789">
    <property type="entry name" value="Sig_transdc_resp-reg_receiver"/>
</dbReference>
<dbReference type="EMBL" id="CP061799">
    <property type="protein sequence ID" value="QTA82914.1"/>
    <property type="molecule type" value="Genomic_DNA"/>
</dbReference>
<dbReference type="Pfam" id="PF00072">
    <property type="entry name" value="Response_reg"/>
    <property type="match status" value="1"/>
</dbReference>
<dbReference type="PROSITE" id="PS50110">
    <property type="entry name" value="RESPONSE_REGULATORY"/>
    <property type="match status" value="1"/>
</dbReference>